<dbReference type="EMBL" id="LBWA01000002">
    <property type="protein sequence ID" value="KKQ98625.1"/>
    <property type="molecule type" value="Genomic_DNA"/>
</dbReference>
<reference evidence="2 3" key="1">
    <citation type="journal article" date="2015" name="Nature">
        <title>rRNA introns, odd ribosomes, and small enigmatic genomes across a large radiation of phyla.</title>
        <authorList>
            <person name="Brown C.T."/>
            <person name="Hug L.A."/>
            <person name="Thomas B.C."/>
            <person name="Sharon I."/>
            <person name="Castelle C.J."/>
            <person name="Singh A."/>
            <person name="Wilkins M.J."/>
            <person name="Williams K.H."/>
            <person name="Banfield J.F."/>
        </authorList>
    </citation>
    <scope>NUCLEOTIDE SEQUENCE [LARGE SCALE GENOMIC DNA]</scope>
</reference>
<keyword evidence="1" id="KW-0472">Membrane</keyword>
<evidence type="ECO:0000313" key="2">
    <source>
        <dbReference type="EMBL" id="KKQ98625.1"/>
    </source>
</evidence>
<accession>A0A0G0ME95</accession>
<sequence>MKLLERPFNKFIKRIKDIYWKFKIYLPKGIIPQFIIAATLIISIPLIIYLVNRPADIRTQADAPTVDIFFGPSEQNLPPDAHFRLMINSNEIEISFVRLIFNFDPTKLQLLDEIQISSLNTVVRKTNMVTANTSGRAELVLGLTPGDTPPSGAFQRVFFDFYFWYRK</sequence>
<evidence type="ECO:0000313" key="3">
    <source>
        <dbReference type="Proteomes" id="UP000034325"/>
    </source>
</evidence>
<keyword evidence="1" id="KW-0812">Transmembrane</keyword>
<comment type="caution">
    <text evidence="2">The sequence shown here is derived from an EMBL/GenBank/DDBJ whole genome shotgun (WGS) entry which is preliminary data.</text>
</comment>
<protein>
    <recommendedName>
        <fullName evidence="4">Cohesin domain-containing protein</fullName>
    </recommendedName>
</protein>
<organism evidence="2 3">
    <name type="scientific">Candidatus Woesebacteria bacterium GW2011_GWA1_39_12</name>
    <dbReference type="NCBI Taxonomy" id="1618549"/>
    <lineage>
        <taxon>Bacteria</taxon>
        <taxon>Candidatus Woeseibacteriota</taxon>
    </lineage>
</organism>
<evidence type="ECO:0000256" key="1">
    <source>
        <dbReference type="SAM" id="Phobius"/>
    </source>
</evidence>
<name>A0A0G0ME95_9BACT</name>
<gene>
    <name evidence="2" type="ORF">UT23_C0002G0125</name>
</gene>
<dbReference type="Proteomes" id="UP000034325">
    <property type="component" value="Unassembled WGS sequence"/>
</dbReference>
<feature type="transmembrane region" description="Helical" evidence="1">
    <location>
        <begin position="30"/>
        <end position="51"/>
    </location>
</feature>
<keyword evidence="1" id="KW-1133">Transmembrane helix</keyword>
<evidence type="ECO:0008006" key="4">
    <source>
        <dbReference type="Google" id="ProtNLM"/>
    </source>
</evidence>
<proteinExistence type="predicted"/>
<dbReference type="AlphaFoldDB" id="A0A0G0ME95"/>